<evidence type="ECO:0000313" key="2">
    <source>
        <dbReference type="Proteomes" id="UP000241447"/>
    </source>
</evidence>
<organism evidence="1 2">
    <name type="scientific">Celeribacter baekdonensis</name>
    <dbReference type="NCBI Taxonomy" id="875171"/>
    <lineage>
        <taxon>Bacteria</taxon>
        <taxon>Pseudomonadati</taxon>
        <taxon>Pseudomonadota</taxon>
        <taxon>Alphaproteobacteria</taxon>
        <taxon>Rhodobacterales</taxon>
        <taxon>Roseobacteraceae</taxon>
        <taxon>Celeribacter</taxon>
    </lineage>
</organism>
<dbReference type="EMBL" id="CP028475">
    <property type="protein sequence ID" value="AVW91449.1"/>
    <property type="molecule type" value="Genomic_DNA"/>
</dbReference>
<dbReference type="KEGG" id="cbak:DA792_10425"/>
<gene>
    <name evidence="1" type="ORF">DA792_10425</name>
</gene>
<name>A0A2R4M2X4_9RHOB</name>
<evidence type="ECO:0000313" key="1">
    <source>
        <dbReference type="EMBL" id="AVW91449.1"/>
    </source>
</evidence>
<dbReference type="AlphaFoldDB" id="A0A2R4M2X4"/>
<protein>
    <submittedName>
        <fullName evidence="1">Uncharacterized protein</fullName>
    </submittedName>
</protein>
<sequence length="135" mass="14683">MSSGLLARWAVLGCLRAFVPDLRETRAQWVLQIKVAKMGHTGEGCRAVLGCLEHAFTHSDLTSNKSRRVCDRSNRFFAPVCDHAAGQREGARKTAQRAGVCGSDLRRGALGNLRFSSPGSNDTVRKAACRNCSHV</sequence>
<reference evidence="1 2" key="1">
    <citation type="submission" date="2018-03" db="EMBL/GenBank/DDBJ databases">
        <title>The Complete Genome of Celeribacter baekdonensis strain LH4, a Thiosulfate-Oxidizing Alphaproteobacterium Isolated from Gulf of Mexico Continental Slope Sediments.</title>
        <authorList>
            <person name="Flood B.E."/>
            <person name="Bailey J.V."/>
            <person name="Leprich D."/>
        </authorList>
    </citation>
    <scope>NUCLEOTIDE SEQUENCE [LARGE SCALE GENOMIC DNA]</scope>
    <source>
        <strain evidence="1 2">LH4</strain>
    </source>
</reference>
<accession>A0A2R4M2X4</accession>
<proteinExistence type="predicted"/>
<dbReference type="Proteomes" id="UP000241447">
    <property type="component" value="Chromosome"/>
</dbReference>